<dbReference type="Gene3D" id="3.40.50.300">
    <property type="entry name" value="P-loop containing nucleotide triphosphate hydrolases"/>
    <property type="match status" value="1"/>
</dbReference>
<dbReference type="RefSeq" id="WP_322464574.1">
    <property type="nucleotide sequence ID" value="NZ_JAXOJX010000004.1"/>
</dbReference>
<dbReference type="PANTHER" id="PTHR13696:SF99">
    <property type="entry name" value="COBYRINIC ACID AC-DIAMIDE SYNTHASE"/>
    <property type="match status" value="1"/>
</dbReference>
<dbReference type="InterPro" id="IPR027417">
    <property type="entry name" value="P-loop_NTPase"/>
</dbReference>
<dbReference type="SUPFAM" id="SSF52540">
    <property type="entry name" value="P-loop containing nucleoside triphosphate hydrolases"/>
    <property type="match status" value="1"/>
</dbReference>
<accession>A0ABU5IA97</accession>
<dbReference type="InterPro" id="IPR002586">
    <property type="entry name" value="CobQ/CobB/MinD/ParA_Nub-bd_dom"/>
</dbReference>
<name>A0ABU5IA97_9BURK</name>
<reference evidence="2 3" key="1">
    <citation type="submission" date="2023-11" db="EMBL/GenBank/DDBJ databases">
        <title>Draft genome of Azohydromonas lata strain H1 (DSM1123), a polyhydroxyalkanoate producer.</title>
        <authorList>
            <person name="Traversa D."/>
            <person name="D'Addabbo P."/>
            <person name="Pazzani C."/>
            <person name="Manzari C."/>
            <person name="Chiara M."/>
            <person name="Scrascia M."/>
        </authorList>
    </citation>
    <scope>NUCLEOTIDE SEQUENCE [LARGE SCALE GENOMIC DNA]</scope>
    <source>
        <strain evidence="2 3">H1</strain>
    </source>
</reference>
<dbReference type="Proteomes" id="UP001293718">
    <property type="component" value="Unassembled WGS sequence"/>
</dbReference>
<keyword evidence="3" id="KW-1185">Reference proteome</keyword>
<dbReference type="EMBL" id="JAXOJX010000004">
    <property type="protein sequence ID" value="MDZ5455888.1"/>
    <property type="molecule type" value="Genomic_DNA"/>
</dbReference>
<organism evidence="2 3">
    <name type="scientific">Azohydromonas lata</name>
    <dbReference type="NCBI Taxonomy" id="45677"/>
    <lineage>
        <taxon>Bacteria</taxon>
        <taxon>Pseudomonadati</taxon>
        <taxon>Pseudomonadota</taxon>
        <taxon>Betaproteobacteria</taxon>
        <taxon>Burkholderiales</taxon>
        <taxon>Sphaerotilaceae</taxon>
        <taxon>Azohydromonas</taxon>
    </lineage>
</organism>
<evidence type="ECO:0000259" key="1">
    <source>
        <dbReference type="Pfam" id="PF01656"/>
    </source>
</evidence>
<feature type="domain" description="CobQ/CobB/MinD/ParA nucleotide binding" evidence="1">
    <location>
        <begin position="10"/>
        <end position="210"/>
    </location>
</feature>
<comment type="caution">
    <text evidence="2">The sequence shown here is derived from an EMBL/GenBank/DDBJ whole genome shotgun (WGS) entry which is preliminary data.</text>
</comment>
<dbReference type="Pfam" id="PF01656">
    <property type="entry name" value="CbiA"/>
    <property type="match status" value="1"/>
</dbReference>
<gene>
    <name evidence="2" type="ORF">SM757_04830</name>
</gene>
<evidence type="ECO:0000313" key="3">
    <source>
        <dbReference type="Proteomes" id="UP001293718"/>
    </source>
</evidence>
<evidence type="ECO:0000313" key="2">
    <source>
        <dbReference type="EMBL" id="MDZ5455888.1"/>
    </source>
</evidence>
<protein>
    <submittedName>
        <fullName evidence="2">ParA family protein</fullName>
    </submittedName>
</protein>
<sequence length="264" mass="28533">MEQALPKIVTFFNTKGGAGKSKLCLGLAYVLHKHGCRVLIVDSDPEQATSANVTRLMDPESTFPVEAVILQAPRYPDPQRPGHLKPDTAAYLAQVLQLGQGYDYVFIDLPARSEEPEQLAALIGADFVLIPSKPGRADVRVLRDIGIPKLAKSLANVEHLPVIAIVPNAVQRHNVDKVGIEELTDIAQNNDYIELSVTAATVPDSVALEEMTALNVGLDEVVTKKPARDAAITALTNVALEVRLLNKVRPAKRKSSAKAAREEA</sequence>
<proteinExistence type="predicted"/>
<dbReference type="CDD" id="cd02042">
    <property type="entry name" value="ParAB_family"/>
    <property type="match status" value="1"/>
</dbReference>
<dbReference type="InterPro" id="IPR050678">
    <property type="entry name" value="DNA_Partitioning_ATPase"/>
</dbReference>
<dbReference type="PANTHER" id="PTHR13696">
    <property type="entry name" value="P-LOOP CONTAINING NUCLEOSIDE TRIPHOSPHATE HYDROLASE"/>
    <property type="match status" value="1"/>
</dbReference>